<dbReference type="EMBL" id="BPVZ01000006">
    <property type="protein sequence ID" value="GKU92939.1"/>
    <property type="molecule type" value="Genomic_DNA"/>
</dbReference>
<reference evidence="1 2" key="1">
    <citation type="journal article" date="2021" name="Commun. Biol.">
        <title>The genome of Shorea leprosula (Dipterocarpaceae) highlights the ecological relevance of drought in aseasonal tropical rainforests.</title>
        <authorList>
            <person name="Ng K.K.S."/>
            <person name="Kobayashi M.J."/>
            <person name="Fawcett J.A."/>
            <person name="Hatakeyama M."/>
            <person name="Paape T."/>
            <person name="Ng C.H."/>
            <person name="Ang C.C."/>
            <person name="Tnah L.H."/>
            <person name="Lee C.T."/>
            <person name="Nishiyama T."/>
            <person name="Sese J."/>
            <person name="O'Brien M.J."/>
            <person name="Copetti D."/>
            <person name="Mohd Noor M.I."/>
            <person name="Ong R.C."/>
            <person name="Putra M."/>
            <person name="Sireger I.Z."/>
            <person name="Indrioko S."/>
            <person name="Kosugi Y."/>
            <person name="Izuno A."/>
            <person name="Isagi Y."/>
            <person name="Lee S.L."/>
            <person name="Shimizu K.K."/>
        </authorList>
    </citation>
    <scope>NUCLEOTIDE SEQUENCE [LARGE SCALE GENOMIC DNA]</scope>
    <source>
        <strain evidence="1">214</strain>
    </source>
</reference>
<accession>A0AAV5I5I8</accession>
<keyword evidence="2" id="KW-1185">Reference proteome</keyword>
<name>A0AAV5I5I8_9ROSI</name>
<organism evidence="1 2">
    <name type="scientific">Rubroshorea leprosula</name>
    <dbReference type="NCBI Taxonomy" id="152421"/>
    <lineage>
        <taxon>Eukaryota</taxon>
        <taxon>Viridiplantae</taxon>
        <taxon>Streptophyta</taxon>
        <taxon>Embryophyta</taxon>
        <taxon>Tracheophyta</taxon>
        <taxon>Spermatophyta</taxon>
        <taxon>Magnoliopsida</taxon>
        <taxon>eudicotyledons</taxon>
        <taxon>Gunneridae</taxon>
        <taxon>Pentapetalae</taxon>
        <taxon>rosids</taxon>
        <taxon>malvids</taxon>
        <taxon>Malvales</taxon>
        <taxon>Dipterocarpaceae</taxon>
        <taxon>Rubroshorea</taxon>
    </lineage>
</organism>
<gene>
    <name evidence="1" type="ORF">SLEP1_g6592</name>
</gene>
<dbReference type="Proteomes" id="UP001054252">
    <property type="component" value="Unassembled WGS sequence"/>
</dbReference>
<protein>
    <submittedName>
        <fullName evidence="1">Uncharacterized protein</fullName>
    </submittedName>
</protein>
<proteinExistence type="predicted"/>
<sequence>MQGLKRKEIRIRIKADISLLSHVFCSSLSSPSSRFFLPTAPLQAPLATDSFL</sequence>
<comment type="caution">
    <text evidence="1">The sequence shown here is derived from an EMBL/GenBank/DDBJ whole genome shotgun (WGS) entry which is preliminary data.</text>
</comment>
<dbReference type="AlphaFoldDB" id="A0AAV5I5I8"/>
<evidence type="ECO:0000313" key="2">
    <source>
        <dbReference type="Proteomes" id="UP001054252"/>
    </source>
</evidence>
<evidence type="ECO:0000313" key="1">
    <source>
        <dbReference type="EMBL" id="GKU92939.1"/>
    </source>
</evidence>